<dbReference type="RefSeq" id="WP_219481104.1">
    <property type="nucleotide sequence ID" value="NZ_JAHXCT010000003.1"/>
</dbReference>
<feature type="domain" description="DUF6819" evidence="2">
    <location>
        <begin position="483"/>
        <end position="593"/>
    </location>
</feature>
<evidence type="ECO:0000313" key="3">
    <source>
        <dbReference type="EMBL" id="MBW4769292.1"/>
    </source>
</evidence>
<sequence length="620" mass="69424">MNSEYRQLTESEILTLEDQGCYAQDWNNVKVAEDFLPHYVKNVSFYGYNNLGVFEKDLEVTKGFFKHSGIFNATLKDTTIGDNSLIEKIGNYINDYEIGSETIISNTSTIETTEGASFGEGNIISVLNEVGDGNIMLFSKLTSQIAALFTKYSDNQEFISALRKLVKLEVDNDRLPCGRIGNGVKIVNTTEIINTHIDDDCEIVGACRLSDCSIKSNKHATVYIGSGVICESSIICSSSSILNSAKISNCFVGEACCITNGFTAESSVFFANCHMANGEACAAFCGPFTSSHHKSSLLIGGMFSFYNAGSATNFSNHAYKMGPIHYGTLERGCKTASGAYLLMPAKIGTFSVCFGKLMYHPDTRSLPFSYLIAYGDIMYLVPGRNITTVGLYRDIRKWPKRDMRPHGSHKSIVNFDWLSPFSVAELLQGKQILERLREASGSSVSSYNYHEYVIKEPSLKKGIKYYDIALRIFMGAVLKRHSVVYPTTNAGKEHWNDLSGLLLPASEERRLVNEVINGNIASIDELLDSLTAIHNNYGEYRWTYTYHLICKYYGVDEINSDIEEQVKQDYITARRAWIAEIRKDAQREYEMGDVEDCVLTSFLEQLDHEIDFENIKIEDI</sequence>
<dbReference type="Proteomes" id="UP000788426">
    <property type="component" value="Unassembled WGS sequence"/>
</dbReference>
<dbReference type="Pfam" id="PF16314">
    <property type="entry name" value="DUF4954"/>
    <property type="match status" value="1"/>
</dbReference>
<feature type="domain" description="DUF4954" evidence="1">
    <location>
        <begin position="5"/>
        <end position="436"/>
    </location>
</feature>
<evidence type="ECO:0000259" key="1">
    <source>
        <dbReference type="Pfam" id="PF16314"/>
    </source>
</evidence>
<name>A0ABS6YCL6_9BACT</name>
<gene>
    <name evidence="3" type="ORF">KZO38_05890</name>
</gene>
<evidence type="ECO:0000259" key="2">
    <source>
        <dbReference type="Pfam" id="PF20683"/>
    </source>
</evidence>
<protein>
    <submittedName>
        <fullName evidence="3">DUF4954 family protein</fullName>
    </submittedName>
</protein>
<proteinExistence type="predicted"/>
<dbReference type="Pfam" id="PF20683">
    <property type="entry name" value="DUF6819"/>
    <property type="match status" value="1"/>
</dbReference>
<evidence type="ECO:0000313" key="4">
    <source>
        <dbReference type="Proteomes" id="UP000788426"/>
    </source>
</evidence>
<organism evidence="3 4">
    <name type="scientific">Hoylesella nanceiensis</name>
    <dbReference type="NCBI Taxonomy" id="425941"/>
    <lineage>
        <taxon>Bacteria</taxon>
        <taxon>Pseudomonadati</taxon>
        <taxon>Bacteroidota</taxon>
        <taxon>Bacteroidia</taxon>
        <taxon>Bacteroidales</taxon>
        <taxon>Prevotellaceae</taxon>
        <taxon>Hoylesella</taxon>
    </lineage>
</organism>
<comment type="caution">
    <text evidence="3">The sequence shown here is derived from an EMBL/GenBank/DDBJ whole genome shotgun (WGS) entry which is preliminary data.</text>
</comment>
<dbReference type="InterPro" id="IPR032533">
    <property type="entry name" value="DUF4954"/>
</dbReference>
<dbReference type="InterPro" id="IPR049208">
    <property type="entry name" value="DUF6819"/>
</dbReference>
<dbReference type="EMBL" id="JAHXCT010000003">
    <property type="protein sequence ID" value="MBW4769292.1"/>
    <property type="molecule type" value="Genomic_DNA"/>
</dbReference>
<accession>A0ABS6YCL6</accession>
<reference evidence="3 4" key="1">
    <citation type="submission" date="2021-07" db="EMBL/GenBank/DDBJ databases">
        <title>Genomic diversity and antimicrobial resistance of Prevotella spp. isolated from chronic lung disease airways.</title>
        <authorList>
            <person name="Webb K.A."/>
            <person name="Olagoke O.S."/>
            <person name="Baird T."/>
            <person name="Neill J."/>
            <person name="Pham A."/>
            <person name="Wells T.J."/>
            <person name="Ramsay K.A."/>
            <person name="Bell S.C."/>
            <person name="Sarovich D.S."/>
            <person name="Price E.P."/>
        </authorList>
    </citation>
    <scope>NUCLEOTIDE SEQUENCE [LARGE SCALE GENOMIC DNA]</scope>
    <source>
        <strain evidence="3 4">SCHI0011.S.12</strain>
    </source>
</reference>
<keyword evidence="4" id="KW-1185">Reference proteome</keyword>